<evidence type="ECO:0000256" key="1">
    <source>
        <dbReference type="SAM" id="Phobius"/>
    </source>
</evidence>
<feature type="transmembrane region" description="Helical" evidence="1">
    <location>
        <begin position="20"/>
        <end position="37"/>
    </location>
</feature>
<gene>
    <name evidence="2" type="ORF">CAL24_14850</name>
</gene>
<organism evidence="2 3">
    <name type="scientific">Bordetella genomosp. 2</name>
    <dbReference type="NCBI Taxonomy" id="1983456"/>
    <lineage>
        <taxon>Bacteria</taxon>
        <taxon>Pseudomonadati</taxon>
        <taxon>Pseudomonadota</taxon>
        <taxon>Betaproteobacteria</taxon>
        <taxon>Burkholderiales</taxon>
        <taxon>Alcaligenaceae</taxon>
        <taxon>Bordetella</taxon>
    </lineage>
</organism>
<keyword evidence="1" id="KW-0472">Membrane</keyword>
<keyword evidence="1" id="KW-0812">Transmembrane</keyword>
<keyword evidence="1" id="KW-1133">Transmembrane helix</keyword>
<reference evidence="3" key="1">
    <citation type="submission" date="2017-05" db="EMBL/GenBank/DDBJ databases">
        <title>Complete and WGS of Bordetella genogroups.</title>
        <authorList>
            <person name="Spilker T."/>
            <person name="Lipuma J."/>
        </authorList>
    </citation>
    <scope>NUCLEOTIDE SEQUENCE [LARGE SCALE GENOMIC DNA]</scope>
    <source>
        <strain evidence="3">AU8256</strain>
    </source>
</reference>
<evidence type="ECO:0000313" key="3">
    <source>
        <dbReference type="Proteomes" id="UP000215633"/>
    </source>
</evidence>
<protein>
    <submittedName>
        <fullName evidence="2">MFS transporter</fullName>
    </submittedName>
</protein>
<accession>A0A261VRK1</accession>
<dbReference type="Proteomes" id="UP000215633">
    <property type="component" value="Unassembled WGS sequence"/>
</dbReference>
<dbReference type="AlphaFoldDB" id="A0A261VRK1"/>
<feature type="transmembrane region" description="Helical" evidence="1">
    <location>
        <begin position="75"/>
        <end position="94"/>
    </location>
</feature>
<keyword evidence="3" id="KW-1185">Reference proteome</keyword>
<evidence type="ECO:0000313" key="2">
    <source>
        <dbReference type="EMBL" id="OZI76411.1"/>
    </source>
</evidence>
<feature type="transmembrane region" description="Helical" evidence="1">
    <location>
        <begin position="132"/>
        <end position="150"/>
    </location>
</feature>
<feature type="transmembrane region" description="Helical" evidence="1">
    <location>
        <begin position="100"/>
        <end position="120"/>
    </location>
</feature>
<comment type="caution">
    <text evidence="2">The sequence shown here is derived from an EMBL/GenBank/DDBJ whole genome shotgun (WGS) entry which is preliminary data.</text>
</comment>
<feature type="transmembrane region" description="Helical" evidence="1">
    <location>
        <begin position="156"/>
        <end position="178"/>
    </location>
</feature>
<name>A0A261VRK1_9BORD</name>
<dbReference type="RefSeq" id="WP_094807076.1">
    <property type="nucleotide sequence ID" value="NZ_NEVT01000006.1"/>
</dbReference>
<sequence>MIQIALLLFGADFVRRQAGVLAWLGAAWALLGVFIAIDGMDGVRYFPVHVFGAALLLESLVTLSVASGGVGAQKAVLYFKGGLFLFIAVLILSGRSTSNLLLAIVFGLSYFVTGTLQMASSWVVRFPHWKQAFVGGLAQLAFAVFLFQPYPTHYHGTLSMFVGVTLLVGGLNTLRIALRARHLREGRSVFDLLAPGDLLPRQRRAAAEAAKADAAAEAAARDEAAAAAQAGTPAQAQAGTHDPVQSPLVVHVWTPEGSSKNAPVPRPIVNRYIAAVDIKGVISTGHAAMEMPPSTYISLYPAVDIDRSPSEFFRLLKATRDNDVPGEFQPDYPTESAAWCPSTRQILFHNYNRAGLLRFWEAYRQEEIYNLTYRNCSSSVSFALEAALDGVLRDDSRRVGRVLRTLLMPELWIAAQVRKRATTMAWTPGLVLDYARALRAIVHPSHVSWLTSFRWAARQSRASASNLVD</sequence>
<dbReference type="EMBL" id="NEVT01000006">
    <property type="protein sequence ID" value="OZI76411.1"/>
    <property type="molecule type" value="Genomic_DNA"/>
</dbReference>
<feature type="transmembrane region" description="Helical" evidence="1">
    <location>
        <begin position="43"/>
        <end position="63"/>
    </location>
</feature>
<proteinExistence type="predicted"/>